<protein>
    <submittedName>
        <fullName evidence="1">Uncharacterized protein</fullName>
    </submittedName>
</protein>
<organism evidence="1 2">
    <name type="scientific">Phormidium pseudopriestleyi FRX01</name>
    <dbReference type="NCBI Taxonomy" id="1759528"/>
    <lineage>
        <taxon>Bacteria</taxon>
        <taxon>Bacillati</taxon>
        <taxon>Cyanobacteriota</taxon>
        <taxon>Cyanophyceae</taxon>
        <taxon>Oscillatoriophycideae</taxon>
        <taxon>Oscillatoriales</taxon>
        <taxon>Oscillatoriaceae</taxon>
        <taxon>Phormidium</taxon>
    </lineage>
</organism>
<evidence type="ECO:0000313" key="2">
    <source>
        <dbReference type="Proteomes" id="UP000664844"/>
    </source>
</evidence>
<feature type="non-terminal residue" evidence="1">
    <location>
        <position position="1"/>
    </location>
</feature>
<name>A0ABS3FSP9_9CYAN</name>
<evidence type="ECO:0000313" key="1">
    <source>
        <dbReference type="EMBL" id="MBO0350145.1"/>
    </source>
</evidence>
<comment type="caution">
    <text evidence="1">The sequence shown here is derived from an EMBL/GenBank/DDBJ whole genome shotgun (WGS) entry which is preliminary data.</text>
</comment>
<dbReference type="EMBL" id="JAFLQW010000364">
    <property type="protein sequence ID" value="MBO0350145.1"/>
    <property type="molecule type" value="Genomic_DNA"/>
</dbReference>
<reference evidence="1 2" key="1">
    <citation type="submission" date="2021-03" db="EMBL/GenBank/DDBJ databases">
        <title>Metabolic Capacity of the Antarctic Cyanobacterium Phormidium pseudopriestleyi that Sustains Oxygenic Photosynthesis in the Presence of Hydrogen Sulfide.</title>
        <authorList>
            <person name="Lumian J.E."/>
            <person name="Jungblut A.D."/>
            <person name="Dillon M.L."/>
            <person name="Hawes I."/>
            <person name="Doran P.T."/>
            <person name="Mackey T.J."/>
            <person name="Dick G.J."/>
            <person name="Grettenberger C.L."/>
            <person name="Sumner D.Y."/>
        </authorList>
    </citation>
    <scope>NUCLEOTIDE SEQUENCE [LARGE SCALE GENOMIC DNA]</scope>
    <source>
        <strain evidence="1 2">FRX01</strain>
    </source>
</reference>
<dbReference type="RefSeq" id="WP_207088640.1">
    <property type="nucleotide sequence ID" value="NZ_JAFLQW010000364.1"/>
</dbReference>
<keyword evidence="2" id="KW-1185">Reference proteome</keyword>
<gene>
    <name evidence="1" type="ORF">J0895_13680</name>
</gene>
<sequence>TSTAPWLNHSCGSLKDFPLLNKLVMFFRHPALGNEYLSFAEAIASAKRSSSSRNCQTRI</sequence>
<proteinExistence type="predicted"/>
<accession>A0ABS3FSP9</accession>
<dbReference type="Proteomes" id="UP000664844">
    <property type="component" value="Unassembled WGS sequence"/>
</dbReference>